<evidence type="ECO:0000313" key="3">
    <source>
        <dbReference type="EMBL" id="VFJ90282.1"/>
    </source>
</evidence>
<evidence type="ECO:0000313" key="2">
    <source>
        <dbReference type="EMBL" id="VFJ89534.1"/>
    </source>
</evidence>
<dbReference type="InterPro" id="IPR036165">
    <property type="entry name" value="YefM-like_sf"/>
</dbReference>
<evidence type="ECO:0000256" key="1">
    <source>
        <dbReference type="ARBA" id="ARBA00009981"/>
    </source>
</evidence>
<comment type="similarity">
    <text evidence="1">Belongs to the phD/YefM antitoxin family.</text>
</comment>
<dbReference type="EMBL" id="CAADFF010000019">
    <property type="protein sequence ID" value="VFJ90282.1"/>
    <property type="molecule type" value="Genomic_DNA"/>
</dbReference>
<organism evidence="2">
    <name type="scientific">Candidatus Kentrum sp. LFY</name>
    <dbReference type="NCBI Taxonomy" id="2126342"/>
    <lineage>
        <taxon>Bacteria</taxon>
        <taxon>Pseudomonadati</taxon>
        <taxon>Pseudomonadota</taxon>
        <taxon>Gammaproteobacteria</taxon>
        <taxon>Candidatus Kentrum</taxon>
    </lineage>
</organism>
<accession>A0A450UBF2</accession>
<proteinExistence type="inferred from homology"/>
<dbReference type="SUPFAM" id="SSF143120">
    <property type="entry name" value="YefM-like"/>
    <property type="match status" value="1"/>
</dbReference>
<dbReference type="NCBIfam" id="TIGR01552">
    <property type="entry name" value="phd_fam"/>
    <property type="match status" value="1"/>
</dbReference>
<reference evidence="2" key="1">
    <citation type="submission" date="2019-02" db="EMBL/GenBank/DDBJ databases">
        <authorList>
            <person name="Gruber-Vodicka R. H."/>
            <person name="Seah K. B. B."/>
        </authorList>
    </citation>
    <scope>NUCLEOTIDE SEQUENCE</scope>
    <source>
        <strain evidence="4">BECK_BY7</strain>
        <strain evidence="2">BECK_M6</strain>
        <strain evidence="3">BECK_M7</strain>
    </source>
</reference>
<sequence>MHAQIGAFDAKTRLSELLRNVQGGQNYTITVRGKPIADLVPSGSTVRQDKRTAVQAMRDIRKIQGVPDGTMTEWVAEGRR</sequence>
<dbReference type="AlphaFoldDB" id="A0A450UBF2"/>
<evidence type="ECO:0000313" key="4">
    <source>
        <dbReference type="EMBL" id="VFK17411.1"/>
    </source>
</evidence>
<dbReference type="EMBL" id="CAADFH010000008">
    <property type="protein sequence ID" value="VFJ89534.1"/>
    <property type="molecule type" value="Genomic_DNA"/>
</dbReference>
<name>A0A450UBF2_9GAMM</name>
<dbReference type="EMBL" id="CAADFN010000031">
    <property type="protein sequence ID" value="VFK17411.1"/>
    <property type="molecule type" value="Genomic_DNA"/>
</dbReference>
<dbReference type="Gene3D" id="3.40.1620.10">
    <property type="entry name" value="YefM-like domain"/>
    <property type="match status" value="1"/>
</dbReference>
<gene>
    <name evidence="2" type="ORF">BECKLFY1418A_GA0070994_10089</name>
    <name evidence="3" type="ORF">BECKLFY1418B_GA0070995_101924</name>
    <name evidence="4" type="ORF">BECKLFY1418C_GA0070996_103136</name>
</gene>
<protein>
    <submittedName>
        <fullName evidence="2">Prevent-host-death family protein</fullName>
    </submittedName>
</protein>